<organism evidence="2 3">
    <name type="scientific">Drosophila navojoa</name>
    <name type="common">Fruit fly</name>
    <dbReference type="NCBI Taxonomy" id="7232"/>
    <lineage>
        <taxon>Eukaryota</taxon>
        <taxon>Metazoa</taxon>
        <taxon>Ecdysozoa</taxon>
        <taxon>Arthropoda</taxon>
        <taxon>Hexapoda</taxon>
        <taxon>Insecta</taxon>
        <taxon>Pterygota</taxon>
        <taxon>Neoptera</taxon>
        <taxon>Endopterygota</taxon>
        <taxon>Diptera</taxon>
        <taxon>Brachycera</taxon>
        <taxon>Muscomorpha</taxon>
        <taxon>Ephydroidea</taxon>
        <taxon>Drosophilidae</taxon>
        <taxon>Drosophila</taxon>
    </lineage>
</organism>
<gene>
    <name evidence="2" type="ORF">AWZ03_000939</name>
</gene>
<dbReference type="Proteomes" id="UP000295192">
    <property type="component" value="Unassembled WGS sequence"/>
</dbReference>
<keyword evidence="3" id="KW-1185">Reference proteome</keyword>
<evidence type="ECO:0000256" key="1">
    <source>
        <dbReference type="SAM" id="MobiDB-lite"/>
    </source>
</evidence>
<proteinExistence type="predicted"/>
<name>A0A484BV61_DRONA</name>
<protein>
    <submittedName>
        <fullName evidence="2">Uncharacterized protein</fullName>
    </submittedName>
</protein>
<sequence>MMHKGSYSYNYSNGNGNSSSNSSNSSSSSSSMSNYIRERLQRISLLRLHFNLHRSNAEQRNYNQFGHSQDYDLRQYTPRVLGYKGR</sequence>
<feature type="region of interest" description="Disordered" evidence="1">
    <location>
        <begin position="1"/>
        <end position="34"/>
    </location>
</feature>
<evidence type="ECO:0000313" key="2">
    <source>
        <dbReference type="EMBL" id="TDG52706.1"/>
    </source>
</evidence>
<dbReference type="AlphaFoldDB" id="A0A484BV61"/>
<comment type="caution">
    <text evidence="2">The sequence shown here is derived from an EMBL/GenBank/DDBJ whole genome shotgun (WGS) entry which is preliminary data.</text>
</comment>
<reference evidence="2 3" key="1">
    <citation type="journal article" date="2019" name="J. Hered.">
        <title>An Improved Genome Assembly for Drosophila navojoa, the Basal Species in the mojavensis Cluster.</title>
        <authorList>
            <person name="Vanderlinde T."/>
            <person name="Dupim E.G."/>
            <person name="Nazario-Yepiz N.O."/>
            <person name="Carvalho A.B."/>
        </authorList>
    </citation>
    <scope>NUCLEOTIDE SEQUENCE [LARGE SCALE GENOMIC DNA]</scope>
    <source>
        <strain evidence="2">Navoj_Jal97</strain>
        <tissue evidence="2">Whole organism</tissue>
    </source>
</reference>
<accession>A0A484BV61</accession>
<evidence type="ECO:0000313" key="3">
    <source>
        <dbReference type="Proteomes" id="UP000295192"/>
    </source>
</evidence>
<dbReference type="EMBL" id="LSRL02000003">
    <property type="protein sequence ID" value="TDG52706.1"/>
    <property type="molecule type" value="Genomic_DNA"/>
</dbReference>